<evidence type="ECO:0000259" key="11">
    <source>
        <dbReference type="PROSITE" id="PS51644"/>
    </source>
</evidence>
<keyword evidence="13" id="KW-1185">Reference proteome</keyword>
<keyword evidence="8" id="KW-0744">Spermatogenesis</keyword>
<keyword evidence="7" id="KW-0221">Differentiation</keyword>
<keyword evidence="9" id="KW-0175">Coiled coil</keyword>
<dbReference type="InterPro" id="IPR035437">
    <property type="entry name" value="SNase_OB-fold_sf"/>
</dbReference>
<evidence type="ECO:0000256" key="3">
    <source>
        <dbReference type="ARBA" id="ARBA00013420"/>
    </source>
</evidence>
<evidence type="ECO:0000259" key="10">
    <source>
        <dbReference type="PROSITE" id="PS50304"/>
    </source>
</evidence>
<sequence length="744" mass="83515">MDLEQQFSALKKDVRSLLISAKSGLSPTQLMTDYQRMLGQPIPLRSLGYRSLQDMVKDMPDVVYVDFDRVGSIVLKAVGDETTKGIEHLVAKQRAPKQRTCAWNAHTHYPNLKRQTQLPLLRRGYAPPVLPAQLRSQLRVLLCQGPVALSQLEQRFASLFGKPLHVTHYGFYSIAEMLVAAADFILVKQSRIGSLLVLKSPVAPMKQTSTNQSLQATRPPLNPGEPPKVAVTGCVPEVVKHSDQDSRQEAKSFEKSISKLEEELRERIMEIGDAGTVSPELKEKLQQVVSDSSEGILVQNFPLKHFGEDLPVAQCGFQSVTEMVGALNDTLYLKPGPEREGGLLIVSDIKQENIQPGGASLSRYTVTLMSNNRYDSPWEKNINKDPVVDLLPDVEFKISTKTVQQIADFYPPLSVSSHGLMVPPDAVQCQKLHPPTKWKERDLAPVLVQCVESPSHFYVRFCENKEARALDSMMIEMRNCYSRSDVLRHYQLQEAFVRPGQVCCVATKNMWYYRVVIHQVLEHNQVEVYFADFGDLTIVDRSHLCFLKSCYAVLPAQAVLSSLVGVRPVSGRWTSRAVSFFLHLCTDGTLVGAIHCYKEGVMQLFLCDTHTEEDVYIHSALMINGHALACAPSVSAMFNPVTAFFGKGELEEVQTVGPSLHLSTSVSLETVKNFRKNLDPLCKDPLSFHSWDKGWILDSVTEQLKADADDQESRHEVRFSQYTKQSVVLKYQLSQKQLFFISYV</sequence>
<evidence type="ECO:0000256" key="1">
    <source>
        <dbReference type="ARBA" id="ARBA00004496"/>
    </source>
</evidence>
<dbReference type="PANTHER" id="PTHR22948:SF19">
    <property type="entry name" value="TUDOR DOMAIN-CONTAINING PROTEIN 5"/>
    <property type="match status" value="1"/>
</dbReference>
<evidence type="ECO:0000256" key="2">
    <source>
        <dbReference type="ARBA" id="ARBA00010384"/>
    </source>
</evidence>
<feature type="domain" description="HTH OST-type" evidence="11">
    <location>
        <begin position="6"/>
        <end position="79"/>
    </location>
</feature>
<keyword evidence="5" id="KW-0963">Cytoplasm</keyword>
<dbReference type="GO" id="GO:0030154">
    <property type="term" value="P:cell differentiation"/>
    <property type="evidence" value="ECO:0007669"/>
    <property type="project" value="UniProtKB-KW"/>
</dbReference>
<dbReference type="GO" id="GO:0005737">
    <property type="term" value="C:cytoplasm"/>
    <property type="evidence" value="ECO:0007669"/>
    <property type="project" value="UniProtKB-SubCell"/>
</dbReference>
<dbReference type="InterPro" id="IPR025605">
    <property type="entry name" value="OST-HTH/LOTUS_dom"/>
</dbReference>
<reference evidence="12" key="2">
    <citation type="submission" date="2025-08" db="UniProtKB">
        <authorList>
            <consortium name="Ensembl"/>
        </authorList>
    </citation>
    <scope>IDENTIFICATION</scope>
</reference>
<dbReference type="InterPro" id="IPR041966">
    <property type="entry name" value="LOTUS-like"/>
</dbReference>
<dbReference type="PROSITE" id="PS51644">
    <property type="entry name" value="HTH_OST"/>
    <property type="match status" value="2"/>
</dbReference>
<dbReference type="GeneTree" id="ENSGT00940000159902"/>
<evidence type="ECO:0000313" key="13">
    <source>
        <dbReference type="Proteomes" id="UP000694580"/>
    </source>
</evidence>
<evidence type="ECO:0000256" key="4">
    <source>
        <dbReference type="ARBA" id="ARBA00022473"/>
    </source>
</evidence>
<dbReference type="Gene3D" id="2.40.50.90">
    <property type="match status" value="1"/>
</dbReference>
<keyword evidence="4" id="KW-0217">Developmental protein</keyword>
<evidence type="ECO:0000256" key="8">
    <source>
        <dbReference type="ARBA" id="ARBA00022871"/>
    </source>
</evidence>
<dbReference type="InterPro" id="IPR002999">
    <property type="entry name" value="Tudor"/>
</dbReference>
<protein>
    <recommendedName>
        <fullName evidence="3">Tudor domain-containing protein 5</fullName>
    </recommendedName>
</protein>
<dbReference type="Gene3D" id="3.30.420.610">
    <property type="entry name" value="LOTUS domain-like"/>
    <property type="match status" value="3"/>
</dbReference>
<dbReference type="Gene3D" id="2.30.30.140">
    <property type="match status" value="1"/>
</dbReference>
<evidence type="ECO:0000256" key="6">
    <source>
        <dbReference type="ARBA" id="ARBA00022737"/>
    </source>
</evidence>
<dbReference type="Proteomes" id="UP000694580">
    <property type="component" value="Chromosome 13"/>
</dbReference>
<feature type="domain" description="Tudor" evidence="10">
    <location>
        <begin position="496"/>
        <end position="554"/>
    </location>
</feature>
<dbReference type="GO" id="GO:0007283">
    <property type="term" value="P:spermatogenesis"/>
    <property type="evidence" value="ECO:0007669"/>
    <property type="project" value="UniProtKB-KW"/>
</dbReference>
<keyword evidence="6" id="KW-0677">Repeat</keyword>
<name>A0AAY4BJN0_9TELE</name>
<dbReference type="PANTHER" id="PTHR22948">
    <property type="entry name" value="TUDOR DOMAIN CONTAINING PROTEIN"/>
    <property type="match status" value="1"/>
</dbReference>
<reference evidence="12" key="3">
    <citation type="submission" date="2025-09" db="UniProtKB">
        <authorList>
            <consortium name="Ensembl"/>
        </authorList>
    </citation>
    <scope>IDENTIFICATION</scope>
</reference>
<comment type="subcellular location">
    <subcellularLocation>
        <location evidence="1">Cytoplasm</location>
    </subcellularLocation>
</comment>
<proteinExistence type="inferred from homology"/>
<dbReference type="Pfam" id="PF12872">
    <property type="entry name" value="OST-HTH"/>
    <property type="match status" value="3"/>
</dbReference>
<dbReference type="PROSITE" id="PS50304">
    <property type="entry name" value="TUDOR"/>
    <property type="match status" value="1"/>
</dbReference>
<feature type="domain" description="HTH OST-type" evidence="11">
    <location>
        <begin position="126"/>
        <end position="202"/>
    </location>
</feature>
<comment type="similarity">
    <text evidence="2">Belongs to the TDRD5 family.</text>
</comment>
<evidence type="ECO:0000256" key="7">
    <source>
        <dbReference type="ARBA" id="ARBA00022782"/>
    </source>
</evidence>
<feature type="coiled-coil region" evidence="9">
    <location>
        <begin position="243"/>
        <end position="270"/>
    </location>
</feature>
<accession>A0AAY4BJN0</accession>
<dbReference type="SUPFAM" id="SSF63748">
    <property type="entry name" value="Tudor/PWWP/MBT"/>
    <property type="match status" value="1"/>
</dbReference>
<dbReference type="InterPro" id="IPR050621">
    <property type="entry name" value="Tudor_domain_containing"/>
</dbReference>
<dbReference type="Pfam" id="PF00567">
    <property type="entry name" value="TUDOR"/>
    <property type="match status" value="1"/>
</dbReference>
<dbReference type="AlphaFoldDB" id="A0AAY4BJN0"/>
<evidence type="ECO:0000256" key="9">
    <source>
        <dbReference type="SAM" id="Coils"/>
    </source>
</evidence>
<evidence type="ECO:0000256" key="5">
    <source>
        <dbReference type="ARBA" id="ARBA00022490"/>
    </source>
</evidence>
<dbReference type="Ensembl" id="ENSDCDT00010023158.1">
    <property type="protein sequence ID" value="ENSDCDP00010021144.1"/>
    <property type="gene ID" value="ENSDCDG00010010313.1"/>
</dbReference>
<organism evidence="12 13">
    <name type="scientific">Denticeps clupeoides</name>
    <name type="common">denticle herring</name>
    <dbReference type="NCBI Taxonomy" id="299321"/>
    <lineage>
        <taxon>Eukaryota</taxon>
        <taxon>Metazoa</taxon>
        <taxon>Chordata</taxon>
        <taxon>Craniata</taxon>
        <taxon>Vertebrata</taxon>
        <taxon>Euteleostomi</taxon>
        <taxon>Actinopterygii</taxon>
        <taxon>Neopterygii</taxon>
        <taxon>Teleostei</taxon>
        <taxon>Clupei</taxon>
        <taxon>Clupeiformes</taxon>
        <taxon>Denticipitoidei</taxon>
        <taxon>Denticipitidae</taxon>
        <taxon>Denticeps</taxon>
    </lineage>
</organism>
<gene>
    <name evidence="12" type="primary">TDRD5</name>
</gene>
<reference evidence="12 13" key="1">
    <citation type="submission" date="2020-06" db="EMBL/GenBank/DDBJ databases">
        <authorList>
            <consortium name="Wellcome Sanger Institute Data Sharing"/>
        </authorList>
    </citation>
    <scope>NUCLEOTIDE SEQUENCE [LARGE SCALE GENOMIC DNA]</scope>
</reference>
<evidence type="ECO:0000313" key="12">
    <source>
        <dbReference type="Ensembl" id="ENSDCDP00010021144.1"/>
    </source>
</evidence>